<organism evidence="3 4">
    <name type="scientific">Planifilum fimeticola</name>
    <dbReference type="NCBI Taxonomy" id="201975"/>
    <lineage>
        <taxon>Bacteria</taxon>
        <taxon>Bacillati</taxon>
        <taxon>Bacillota</taxon>
        <taxon>Bacilli</taxon>
        <taxon>Bacillales</taxon>
        <taxon>Thermoactinomycetaceae</taxon>
        <taxon>Planifilum</taxon>
    </lineage>
</organism>
<dbReference type="Gene3D" id="3.40.630.40">
    <property type="entry name" value="Zn-dependent exopeptidases"/>
    <property type="match status" value="1"/>
</dbReference>
<reference evidence="3 4" key="1">
    <citation type="submission" date="2018-03" db="EMBL/GenBank/DDBJ databases">
        <title>Genomic Encyclopedia of Archaeal and Bacterial Type Strains, Phase II (KMG-II): from individual species to whole genera.</title>
        <authorList>
            <person name="Goeker M."/>
        </authorList>
    </citation>
    <scope>NUCLEOTIDE SEQUENCE [LARGE SCALE GENOMIC DNA]</scope>
    <source>
        <strain evidence="3 4">DSM 44946</strain>
    </source>
</reference>
<evidence type="ECO:0000313" key="4">
    <source>
        <dbReference type="Proteomes" id="UP000237797"/>
    </source>
</evidence>
<keyword evidence="2" id="KW-0472">Membrane</keyword>
<keyword evidence="2" id="KW-1133">Transmembrane helix</keyword>
<proteinExistence type="predicted"/>
<dbReference type="AlphaFoldDB" id="A0A2T0LFZ7"/>
<dbReference type="InterPro" id="IPR010897">
    <property type="entry name" value="Spore_II_P"/>
</dbReference>
<keyword evidence="2" id="KW-0812">Transmembrane</keyword>
<keyword evidence="4" id="KW-1185">Reference proteome</keyword>
<feature type="transmembrane region" description="Helical" evidence="2">
    <location>
        <begin position="21"/>
        <end position="42"/>
    </location>
</feature>
<protein>
    <submittedName>
        <fullName evidence="3">Stage II sporulation protein P</fullName>
    </submittedName>
</protein>
<dbReference type="Pfam" id="PF07454">
    <property type="entry name" value="SpoIIP"/>
    <property type="match status" value="1"/>
</dbReference>
<evidence type="ECO:0000256" key="2">
    <source>
        <dbReference type="SAM" id="Phobius"/>
    </source>
</evidence>
<feature type="region of interest" description="Disordered" evidence="1">
    <location>
        <begin position="135"/>
        <end position="173"/>
    </location>
</feature>
<dbReference type="NCBIfam" id="TIGR02867">
    <property type="entry name" value="spore_II_P"/>
    <property type="match status" value="1"/>
</dbReference>
<sequence>MHHGQHRFAALNMSGPRVRQMFVFLLLGTAIIFIFTGFFAMIRAKQNSRSSDIGRFTSGLSAETMVEVLAREIPYLRSSVQIPQKEGMASRLTFELATSIDPRDPRTFLGRELPGFALFDTEIVVAGQGVDYTDIPVESAPPPDLEEKLAKDAKPSKDSGKPGSREKQAAAGGKEITKTKRVFIYHTHSTESYLPELSGENSPERAYDNRKNIMMVGRRLGEELENMGIGAEVYTKPFQAKWNRLYQASRKTVVEAMNQNEDLKYFIDVHRDSKRRNKTTHHINGKPYATIAFVVGTANDNWEENEKFARKVHNKLEELYPGLSKGVFRKSRAQGNGEYNQSLSPRSILVEIGGVDNTFEEAYRTAEALARAIAEIHFEATPVDAKPQNP</sequence>
<name>A0A2T0LFZ7_9BACL</name>
<feature type="compositionally biased region" description="Basic and acidic residues" evidence="1">
    <location>
        <begin position="145"/>
        <end position="168"/>
    </location>
</feature>
<gene>
    <name evidence="3" type="ORF">CLV97_10889</name>
</gene>
<accession>A0A2T0LFZ7</accession>
<comment type="caution">
    <text evidence="3">The sequence shown here is derived from an EMBL/GenBank/DDBJ whole genome shotgun (WGS) entry which is preliminary data.</text>
</comment>
<evidence type="ECO:0000313" key="3">
    <source>
        <dbReference type="EMBL" id="PRX41159.1"/>
    </source>
</evidence>
<dbReference type="SUPFAM" id="SSF53187">
    <property type="entry name" value="Zn-dependent exopeptidases"/>
    <property type="match status" value="1"/>
</dbReference>
<dbReference type="RefSeq" id="WP_106344790.1">
    <property type="nucleotide sequence ID" value="NZ_PVNE01000008.1"/>
</dbReference>
<dbReference type="Proteomes" id="UP000237797">
    <property type="component" value="Unassembled WGS sequence"/>
</dbReference>
<dbReference type="OrthoDB" id="1633470at2"/>
<dbReference type="EMBL" id="PVNE01000008">
    <property type="protein sequence ID" value="PRX41159.1"/>
    <property type="molecule type" value="Genomic_DNA"/>
</dbReference>
<evidence type="ECO:0000256" key="1">
    <source>
        <dbReference type="SAM" id="MobiDB-lite"/>
    </source>
</evidence>